<feature type="domain" description="Thioredoxin" evidence="2">
    <location>
        <begin position="32"/>
        <end position="167"/>
    </location>
</feature>
<dbReference type="InterPro" id="IPR050553">
    <property type="entry name" value="Thioredoxin_ResA/DsbE_sf"/>
</dbReference>
<dbReference type="EMBL" id="LXER01000018">
    <property type="protein sequence ID" value="OAT31514.1"/>
    <property type="molecule type" value="Genomic_DNA"/>
</dbReference>
<dbReference type="RefSeq" id="WP_064559225.1">
    <property type="nucleotide sequence ID" value="NZ_LXER01000018.1"/>
</dbReference>
<comment type="caution">
    <text evidence="3">The sequence shown here is derived from an EMBL/GenBank/DDBJ whole genome shotgun (WGS) entry which is preliminary data.</text>
</comment>
<dbReference type="PANTHER" id="PTHR42852:SF17">
    <property type="entry name" value="THIOREDOXIN-LIKE PROTEIN HI_1115"/>
    <property type="match status" value="1"/>
</dbReference>
<dbReference type="EC" id="1.-.-.-" evidence="3"/>
<dbReference type="InterPro" id="IPR036249">
    <property type="entry name" value="Thioredoxin-like_sf"/>
</dbReference>
<dbReference type="PROSITE" id="PS51352">
    <property type="entry name" value="THIOREDOXIN_2"/>
    <property type="match status" value="1"/>
</dbReference>
<dbReference type="Proteomes" id="UP000078410">
    <property type="component" value="Unassembled WGS sequence"/>
</dbReference>
<evidence type="ECO:0000313" key="3">
    <source>
        <dbReference type="EMBL" id="OAT31514.1"/>
    </source>
</evidence>
<dbReference type="PANTHER" id="PTHR42852">
    <property type="entry name" value="THIOL:DISULFIDE INTERCHANGE PROTEIN DSBE"/>
    <property type="match status" value="1"/>
</dbReference>
<keyword evidence="4" id="KW-1185">Reference proteome</keyword>
<dbReference type="Pfam" id="PF00578">
    <property type="entry name" value="AhpC-TSA"/>
    <property type="match status" value="1"/>
</dbReference>
<dbReference type="GO" id="GO:0016491">
    <property type="term" value="F:oxidoreductase activity"/>
    <property type="evidence" value="ECO:0007669"/>
    <property type="project" value="UniProtKB-KW"/>
</dbReference>
<dbReference type="PATRIC" id="fig|1354251.4.peg.2226"/>
<name>A0A1B7IP77_9ENTR</name>
<dbReference type="InterPro" id="IPR013766">
    <property type="entry name" value="Thioredoxin_domain"/>
</dbReference>
<dbReference type="AlphaFoldDB" id="A0A1B7IP77"/>
<dbReference type="InterPro" id="IPR000866">
    <property type="entry name" value="AhpC/TSA"/>
</dbReference>
<gene>
    <name evidence="3" type="ORF">M975_2151</name>
</gene>
<keyword evidence="1" id="KW-0472">Membrane</keyword>
<evidence type="ECO:0000259" key="2">
    <source>
        <dbReference type="PROSITE" id="PS51352"/>
    </source>
</evidence>
<keyword evidence="3" id="KW-0560">Oxidoreductase</keyword>
<sequence length="167" mass="18893">MKGKLKRWGREALVMAVIFITIVVLMDLWRAPKMPTSFDSTPFHTLDGQQVTLQALSEERPLLLYFWASWCGVCRYTTPSVAQLVAEGENVMTIALRSGAPPEVNRWLEQKKVQLPVINDASGELSRNWQIGVTPTIVVLYKGEVVSSTTGWTTLWGMKLRLWWASL</sequence>
<feature type="transmembrane region" description="Helical" evidence="1">
    <location>
        <begin position="12"/>
        <end position="29"/>
    </location>
</feature>
<dbReference type="Gene3D" id="3.40.30.10">
    <property type="entry name" value="Glutaredoxin"/>
    <property type="match status" value="1"/>
</dbReference>
<evidence type="ECO:0000313" key="4">
    <source>
        <dbReference type="Proteomes" id="UP000078410"/>
    </source>
</evidence>
<dbReference type="CDD" id="cd03011">
    <property type="entry name" value="TlpA_like_ScsD_MtbDsbE"/>
    <property type="match status" value="1"/>
</dbReference>
<proteinExistence type="predicted"/>
<dbReference type="SUPFAM" id="SSF52833">
    <property type="entry name" value="Thioredoxin-like"/>
    <property type="match status" value="1"/>
</dbReference>
<dbReference type="OrthoDB" id="9796554at2"/>
<accession>A0A1B7IP77</accession>
<evidence type="ECO:0000256" key="1">
    <source>
        <dbReference type="SAM" id="Phobius"/>
    </source>
</evidence>
<keyword evidence="1" id="KW-1133">Transmembrane helix</keyword>
<keyword evidence="1" id="KW-0812">Transmembrane</keyword>
<organism evidence="3 4">
    <name type="scientific">Buttiauxella brennerae ATCC 51605</name>
    <dbReference type="NCBI Taxonomy" id="1354251"/>
    <lineage>
        <taxon>Bacteria</taxon>
        <taxon>Pseudomonadati</taxon>
        <taxon>Pseudomonadota</taxon>
        <taxon>Gammaproteobacteria</taxon>
        <taxon>Enterobacterales</taxon>
        <taxon>Enterobacteriaceae</taxon>
        <taxon>Buttiauxella</taxon>
    </lineage>
</organism>
<dbReference type="GO" id="GO:0016209">
    <property type="term" value="F:antioxidant activity"/>
    <property type="evidence" value="ECO:0007669"/>
    <property type="project" value="InterPro"/>
</dbReference>
<protein>
    <submittedName>
        <fullName evidence="3">ScsD family copper-sensitivity suppressor</fullName>
        <ecNumber evidence="3">1.-.-.-</ecNumber>
    </submittedName>
</protein>
<reference evidence="3 4" key="1">
    <citation type="submission" date="2016-04" db="EMBL/GenBank/DDBJ databases">
        <title>ATOL: Assembling a taxonomically balanced genome-scale reconstruction of the evolutionary history of the Enterobacteriaceae.</title>
        <authorList>
            <person name="Plunkett G.III."/>
            <person name="Neeno-Eckwall E.C."/>
            <person name="Glasner J.D."/>
            <person name="Perna N.T."/>
        </authorList>
    </citation>
    <scope>NUCLEOTIDE SEQUENCE [LARGE SCALE GENOMIC DNA]</scope>
    <source>
        <strain evidence="3 4">ATCC 51605</strain>
    </source>
</reference>